<accession>A0AAE9Z3B6</accession>
<organism evidence="2 3">
    <name type="scientific">Thalassomonas viridans</name>
    <dbReference type="NCBI Taxonomy" id="137584"/>
    <lineage>
        <taxon>Bacteria</taxon>
        <taxon>Pseudomonadati</taxon>
        <taxon>Pseudomonadota</taxon>
        <taxon>Gammaproteobacteria</taxon>
        <taxon>Alteromonadales</taxon>
        <taxon>Colwelliaceae</taxon>
        <taxon>Thalassomonas</taxon>
    </lineage>
</organism>
<dbReference type="Proteomes" id="UP000032352">
    <property type="component" value="Chromosome"/>
</dbReference>
<evidence type="ECO:0008006" key="4">
    <source>
        <dbReference type="Google" id="ProtNLM"/>
    </source>
</evidence>
<evidence type="ECO:0000256" key="1">
    <source>
        <dbReference type="SAM" id="SignalP"/>
    </source>
</evidence>
<protein>
    <recommendedName>
        <fullName evidence="4">Lipoprotein</fullName>
    </recommendedName>
</protein>
<feature type="chain" id="PRO_5042086598" description="Lipoprotein" evidence="1">
    <location>
        <begin position="26"/>
        <end position="429"/>
    </location>
</feature>
<dbReference type="EMBL" id="CP059733">
    <property type="protein sequence ID" value="WDE05845.1"/>
    <property type="molecule type" value="Genomic_DNA"/>
</dbReference>
<proteinExistence type="predicted"/>
<dbReference type="RefSeq" id="WP_053046383.1">
    <property type="nucleotide sequence ID" value="NZ_CP059733.1"/>
</dbReference>
<keyword evidence="1" id="KW-0732">Signal</keyword>
<dbReference type="KEGG" id="tvd:SG34_002610"/>
<gene>
    <name evidence="2" type="ORF">SG34_002610</name>
</gene>
<reference evidence="2 3" key="1">
    <citation type="journal article" date="2015" name="Genome Announc.">
        <title>Draft Genome Sequences of Marine Isolates of Thalassomonas viridans and Thalassomonas actiniarum.</title>
        <authorList>
            <person name="Olonade I."/>
            <person name="van Zyl L.J."/>
            <person name="Trindade M."/>
        </authorList>
    </citation>
    <scope>NUCLEOTIDE SEQUENCE [LARGE SCALE GENOMIC DNA]</scope>
    <source>
        <strain evidence="2 3">XOM25</strain>
    </source>
</reference>
<dbReference type="PROSITE" id="PS51257">
    <property type="entry name" value="PROKAR_LIPOPROTEIN"/>
    <property type="match status" value="1"/>
</dbReference>
<name>A0AAE9Z3B6_9GAMM</name>
<feature type="signal peptide" evidence="1">
    <location>
        <begin position="1"/>
        <end position="25"/>
    </location>
</feature>
<reference evidence="2 3" key="2">
    <citation type="journal article" date="2022" name="Mar. Drugs">
        <title>Bioassay-Guided Fractionation Leads to the Detection of Cholic Acid Generated by the Rare Thalassomonas sp.</title>
        <authorList>
            <person name="Pheiffer F."/>
            <person name="Schneider Y.K."/>
            <person name="Hansen E.H."/>
            <person name="Andersen J.H."/>
            <person name="Isaksson J."/>
            <person name="Busche T."/>
            <person name="R C."/>
            <person name="Kalinowski J."/>
            <person name="Zyl L.V."/>
            <person name="Trindade M."/>
        </authorList>
    </citation>
    <scope>NUCLEOTIDE SEQUENCE [LARGE SCALE GENOMIC DNA]</scope>
    <source>
        <strain evidence="2 3">XOM25</strain>
    </source>
</reference>
<evidence type="ECO:0000313" key="3">
    <source>
        <dbReference type="Proteomes" id="UP000032352"/>
    </source>
</evidence>
<sequence length="429" mass="47681">MFMNNKSRAFKVLATLGCAAILALSGCKSTPNTTRVGPLVVGPSVQPALGSVKRTYSYNSDIYLDVVVPVFNPGLPLTERGEVDYDQVDEQGIWPQLRRAEAKRFAVQTKKALENIGTFGSVSVVPSPNASGDVFVLGSVDYSDSEIVKITATVIDSSGDIWGTKQFEHTVSKGFFRDELNKDKNPYEPVFTRIGDYVYDLLKKRSEAEKQNIKDTTEVRYAQVYSPESFNKYIETTLVKGRKPEPDHYEYKLTGLPSEDDRMMQRLMAIKAQDQMFVDRLQDQYLAFDEKTLEAYRNWQKETLPEVIAAKETESDRTKSALLGGVLAVGAVLLSKNSDSGLGEIGKYAAGIGAAYFIKDSLDKNAELKVHKETLDEAGGNLDMALSPSVIELDDNLVELSGTAGEQYEQWKAHLRKIYQLEYASETLP</sequence>
<keyword evidence="3" id="KW-1185">Reference proteome</keyword>
<evidence type="ECO:0000313" key="2">
    <source>
        <dbReference type="EMBL" id="WDE05845.1"/>
    </source>
</evidence>
<dbReference type="AlphaFoldDB" id="A0AAE9Z3B6"/>